<evidence type="ECO:0000256" key="6">
    <source>
        <dbReference type="ARBA" id="ARBA00022833"/>
    </source>
</evidence>
<keyword evidence="2 7" id="KW-0540">Nuclease</keyword>
<evidence type="ECO:0000256" key="4">
    <source>
        <dbReference type="ARBA" id="ARBA00022759"/>
    </source>
</evidence>
<dbReference type="InterPro" id="IPR002036">
    <property type="entry name" value="YbeY"/>
</dbReference>
<name>A0ABT8DJA1_9FLAO</name>
<organism evidence="8 9">
    <name type="scientific">Aequorivita aurantiaca</name>
    <dbReference type="NCBI Taxonomy" id="3053356"/>
    <lineage>
        <taxon>Bacteria</taxon>
        <taxon>Pseudomonadati</taxon>
        <taxon>Bacteroidota</taxon>
        <taxon>Flavobacteriia</taxon>
        <taxon>Flavobacteriales</taxon>
        <taxon>Flavobacteriaceae</taxon>
        <taxon>Aequorivita</taxon>
    </lineage>
</organism>
<evidence type="ECO:0000256" key="3">
    <source>
        <dbReference type="ARBA" id="ARBA00022723"/>
    </source>
</evidence>
<comment type="cofactor">
    <cofactor evidence="7">
        <name>Zn(2+)</name>
        <dbReference type="ChEBI" id="CHEBI:29105"/>
    </cofactor>
    <text evidence="7">Binds 1 zinc ion.</text>
</comment>
<keyword evidence="7" id="KW-0698">rRNA processing</keyword>
<comment type="similarity">
    <text evidence="1 7">Belongs to the endoribonuclease YbeY family.</text>
</comment>
<evidence type="ECO:0000313" key="8">
    <source>
        <dbReference type="EMBL" id="MDN3723082.1"/>
    </source>
</evidence>
<comment type="subcellular location">
    <subcellularLocation>
        <location evidence="7">Cytoplasm</location>
    </subcellularLocation>
</comment>
<dbReference type="EMBL" id="JAUGQQ010000001">
    <property type="protein sequence ID" value="MDN3723082.1"/>
    <property type="molecule type" value="Genomic_DNA"/>
</dbReference>
<keyword evidence="7" id="KW-0963">Cytoplasm</keyword>
<dbReference type="HAMAP" id="MF_00009">
    <property type="entry name" value="Endoribonucl_YbeY"/>
    <property type="match status" value="1"/>
</dbReference>
<comment type="caution">
    <text evidence="8">The sequence shown here is derived from an EMBL/GenBank/DDBJ whole genome shotgun (WGS) entry which is preliminary data.</text>
</comment>
<gene>
    <name evidence="7 8" type="primary">ybeY</name>
    <name evidence="8" type="ORF">QRD02_01705</name>
</gene>
<keyword evidence="5 7" id="KW-0378">Hydrolase</keyword>
<feature type="binding site" evidence="7">
    <location>
        <position position="105"/>
    </location>
    <ligand>
        <name>Zn(2+)</name>
        <dbReference type="ChEBI" id="CHEBI:29105"/>
        <note>catalytic</note>
    </ligand>
</feature>
<accession>A0ABT8DJA1</accession>
<feature type="binding site" evidence="7">
    <location>
        <position position="109"/>
    </location>
    <ligand>
        <name>Zn(2+)</name>
        <dbReference type="ChEBI" id="CHEBI:29105"/>
        <note>catalytic</note>
    </ligand>
</feature>
<keyword evidence="9" id="KW-1185">Reference proteome</keyword>
<keyword evidence="3 7" id="KW-0479">Metal-binding</keyword>
<dbReference type="SUPFAM" id="SSF55486">
    <property type="entry name" value="Metalloproteases ('zincins'), catalytic domain"/>
    <property type="match status" value="1"/>
</dbReference>
<evidence type="ECO:0000313" key="9">
    <source>
        <dbReference type="Proteomes" id="UP001244787"/>
    </source>
</evidence>
<dbReference type="Proteomes" id="UP001244787">
    <property type="component" value="Unassembled WGS sequence"/>
</dbReference>
<evidence type="ECO:0000256" key="7">
    <source>
        <dbReference type="HAMAP-Rule" id="MF_00009"/>
    </source>
</evidence>
<proteinExistence type="inferred from homology"/>
<dbReference type="EC" id="3.1.-.-" evidence="7"/>
<evidence type="ECO:0000256" key="5">
    <source>
        <dbReference type="ARBA" id="ARBA00022801"/>
    </source>
</evidence>
<keyword evidence="6 7" id="KW-0862">Zinc</keyword>
<dbReference type="PANTHER" id="PTHR46986:SF1">
    <property type="entry name" value="ENDORIBONUCLEASE YBEY, CHLOROPLASTIC"/>
    <property type="match status" value="1"/>
</dbReference>
<evidence type="ECO:0000256" key="2">
    <source>
        <dbReference type="ARBA" id="ARBA00022722"/>
    </source>
</evidence>
<dbReference type="PANTHER" id="PTHR46986">
    <property type="entry name" value="ENDORIBONUCLEASE YBEY, CHLOROPLASTIC"/>
    <property type="match status" value="1"/>
</dbReference>
<keyword evidence="4 7" id="KW-0255">Endonuclease</keyword>
<protein>
    <recommendedName>
        <fullName evidence="7">Endoribonuclease YbeY</fullName>
        <ecNumber evidence="7">3.1.-.-</ecNumber>
    </recommendedName>
</protein>
<feature type="binding site" evidence="7">
    <location>
        <position position="115"/>
    </location>
    <ligand>
        <name>Zn(2+)</name>
        <dbReference type="ChEBI" id="CHEBI:29105"/>
        <note>catalytic</note>
    </ligand>
</feature>
<dbReference type="InterPro" id="IPR023091">
    <property type="entry name" value="MetalPrtase_cat_dom_sf_prd"/>
</dbReference>
<comment type="function">
    <text evidence="7">Single strand-specific metallo-endoribonuclease involved in late-stage 70S ribosome quality control and in maturation of the 3' terminus of the 16S rRNA.</text>
</comment>
<evidence type="ECO:0000256" key="1">
    <source>
        <dbReference type="ARBA" id="ARBA00010875"/>
    </source>
</evidence>
<dbReference type="NCBIfam" id="TIGR00043">
    <property type="entry name" value="rRNA maturation RNase YbeY"/>
    <property type="match status" value="1"/>
</dbReference>
<keyword evidence="7" id="KW-0690">Ribosome biogenesis</keyword>
<sequence>MIDFNFETDFELKNETKLQAWIGDVINAEGFELGEISYVFCDDEYLHKLNLEFLDHDTLTDIISFDYAVGKQINGEIYISVERVSDNAADFETAFDEELHRVMIHGILHFCGYKDKTAEEAQKMREKEDDCIITLRNFF</sequence>
<dbReference type="Gene3D" id="3.40.390.30">
    <property type="entry name" value="Metalloproteases ('zincins'), catalytic domain"/>
    <property type="match status" value="1"/>
</dbReference>
<dbReference type="Pfam" id="PF02130">
    <property type="entry name" value="YbeY"/>
    <property type="match status" value="1"/>
</dbReference>
<dbReference type="RefSeq" id="WP_290253160.1">
    <property type="nucleotide sequence ID" value="NZ_JAUGQQ010000001.1"/>
</dbReference>
<reference evidence="8 9" key="1">
    <citation type="submission" date="2023-06" db="EMBL/GenBank/DDBJ databases">
        <authorList>
            <person name="Ye Y.-Q."/>
            <person name="Du Z.-J."/>
        </authorList>
    </citation>
    <scope>NUCLEOTIDE SEQUENCE [LARGE SCALE GENOMIC DNA]</scope>
    <source>
        <strain evidence="8 9">SDUM287046</strain>
    </source>
</reference>